<reference evidence="1 2" key="1">
    <citation type="submission" date="2017-12" db="EMBL/GenBank/DDBJ databases">
        <title>Phylogenetic diversity of female urinary microbiome.</title>
        <authorList>
            <person name="Thomas-White K."/>
            <person name="Wolfe A.J."/>
        </authorList>
    </citation>
    <scope>NUCLEOTIDE SEQUENCE [LARGE SCALE GENOMIC DNA]</scope>
    <source>
        <strain evidence="1 2">UMB0004</strain>
    </source>
</reference>
<dbReference type="AntiFam" id="ANF00267">
    <property type="entry name" value="DNA repeat translations related to WP_015765070.1"/>
</dbReference>
<dbReference type="NCBIfam" id="NF040509">
    <property type="entry name" value="Lacto_palin_RPT"/>
    <property type="match status" value="1"/>
</dbReference>
<dbReference type="AlphaFoldDB" id="A0AAP8J1S4"/>
<proteinExistence type="predicted"/>
<name>A0AAP8J1S4_LACRH</name>
<gene>
    <name evidence="1" type="ORF">CYJ91_05080</name>
</gene>
<dbReference type="AntiFam" id="ANF00266">
    <property type="entry name" value="DNA repeat translations related to WP_020751851.1"/>
</dbReference>
<dbReference type="NCBIfam" id="NF040517">
    <property type="entry name" value="Lacto_Palin_RP2"/>
    <property type="match status" value="1"/>
</dbReference>
<sequence length="75" mass="8368">MAKAQPSRFRPLTLRLLTAPARFTITRSPAQKPACKDLERNGQKRAITSEAAYTPVSNRAGSRSPLVNEFFHNQV</sequence>
<evidence type="ECO:0000313" key="2">
    <source>
        <dbReference type="Proteomes" id="UP000234212"/>
    </source>
</evidence>
<accession>A0AAP8J1S4</accession>
<protein>
    <submittedName>
        <fullName evidence="1">Alpha-galactosidase</fullName>
    </submittedName>
</protein>
<comment type="caution">
    <text evidence="1">The sequence shown here is derived from an EMBL/GenBank/DDBJ whole genome shotgun (WGS) entry which is preliminary data.</text>
</comment>
<dbReference type="Proteomes" id="UP000234212">
    <property type="component" value="Unassembled WGS sequence"/>
</dbReference>
<organism evidence="1 2">
    <name type="scientific">Lacticaseibacillus rhamnosus</name>
    <name type="common">Lactobacillus rhamnosus</name>
    <dbReference type="NCBI Taxonomy" id="47715"/>
    <lineage>
        <taxon>Bacteria</taxon>
        <taxon>Bacillati</taxon>
        <taxon>Bacillota</taxon>
        <taxon>Bacilli</taxon>
        <taxon>Lactobacillales</taxon>
        <taxon>Lactobacillaceae</taxon>
        <taxon>Lacticaseibacillus</taxon>
    </lineage>
</organism>
<evidence type="ECO:0000313" key="1">
    <source>
        <dbReference type="EMBL" id="PLA57186.1"/>
    </source>
</evidence>
<dbReference type="EMBL" id="PKJX01000002">
    <property type="protein sequence ID" value="PLA57186.1"/>
    <property type="molecule type" value="Genomic_DNA"/>
</dbReference>